<evidence type="ECO:0000256" key="1">
    <source>
        <dbReference type="SAM" id="MobiDB-lite"/>
    </source>
</evidence>
<gene>
    <name evidence="2" type="ORF">E5083_30785</name>
</gene>
<organism evidence="2 3">
    <name type="scientific">Streptomyces bauhiniae</name>
    <dbReference type="NCBI Taxonomy" id="2340725"/>
    <lineage>
        <taxon>Bacteria</taxon>
        <taxon>Bacillati</taxon>
        <taxon>Actinomycetota</taxon>
        <taxon>Actinomycetes</taxon>
        <taxon>Kitasatosporales</taxon>
        <taxon>Streptomycetaceae</taxon>
        <taxon>Streptomyces</taxon>
    </lineage>
</organism>
<evidence type="ECO:0000313" key="3">
    <source>
        <dbReference type="Proteomes" id="UP000298159"/>
    </source>
</evidence>
<protein>
    <submittedName>
        <fullName evidence="2">Uncharacterized protein</fullName>
    </submittedName>
</protein>
<dbReference type="AlphaFoldDB" id="A0A4Z1CTY6"/>
<accession>A0A4Z1CTY6</accession>
<dbReference type="EMBL" id="SRRT01000014">
    <property type="protein sequence ID" value="TGN72185.1"/>
    <property type="molecule type" value="Genomic_DNA"/>
</dbReference>
<proteinExistence type="predicted"/>
<feature type="compositionally biased region" description="Basic and acidic residues" evidence="1">
    <location>
        <begin position="185"/>
        <end position="195"/>
    </location>
</feature>
<reference evidence="2 3" key="1">
    <citation type="submission" date="2019-04" db="EMBL/GenBank/DDBJ databases">
        <title>Streptomyces sp. nov. Bv016 isolated from bark of Buahinia variegata.</title>
        <authorList>
            <person name="Kanchanasin P."/>
            <person name="Tanasupawat S."/>
            <person name="Yuki M."/>
            <person name="Kudo T."/>
        </authorList>
    </citation>
    <scope>NUCLEOTIDE SEQUENCE [LARGE SCALE GENOMIC DNA]</scope>
    <source>
        <strain evidence="2 3">Bv016</strain>
    </source>
</reference>
<name>A0A4Z1CTY6_9ACTN</name>
<dbReference type="RefSeq" id="WP_135788970.1">
    <property type="nucleotide sequence ID" value="NZ_SRRT01000014.1"/>
</dbReference>
<sequence length="764" mass="84517">MVLDFKTLLEADLTELSEVVASWKKAPEKFRHSRASFRSTVEKDLQGSDWDGEAASAAVEKFGFVGKQMDAAADEAEDLYKLLDDAYEIFTSSQSKLRSMKHDIEADKYLSIKPDGEVYFDPPEGTENAAFINKGYQETIHAYRASIRSHLSAAQEADTTLAWALSQDHNGRGKGFDSSSYHSIADAKKGREQADRDLEELEKLTGRNSKLALAGANDQLDPEMLRRVNALLRSHEGDPQFAERFATHMGGKGTIELWTRIADRQQFGDAQTKASAEIQKSLGYTLATASHSHSKAMDEWKKEVVSLGGTQVEYPDLKSVTPYKGPYGFQVMSSLMRYGDYDAKFLNDYGHGIIDFEKSHKGEKPAELWRAEGDEFPYLNFGSGNDYGQDPMAGYMEALGHNPQASQDFFYSKEWAAGKNDVDPDLQYLLKGREWFNANSSADGDRGFGYDELGHALQSATLGVPYDQMNGEVNRDNKTANIMEQVVTTVMQDPHYIKDRPGMGDSLGIMGSAYIDDLNWSLSNFGDQSEYRPLSDAAFNHRGEGHLNLTHQSALSFLSTLGQHKVSYDILSSAQQEFTIGGLKAHPHPGNELAAILGTGAKVSGALDQARVTGINDTFTDKSDDYSDALSDAAEWKKYSASQSINTGVSLATLPLETAGRAVSFVVPSLVEGIGGALETHASVAIDQEVRRQEDTYNDNLDRQEVRTKQDFTEKAQYRAMTPLSVYLSTHPDLKNSDWYLATKDRMEQGYNFGLGEGDETDTD</sequence>
<feature type="region of interest" description="Disordered" evidence="1">
    <location>
        <begin position="172"/>
        <end position="195"/>
    </location>
</feature>
<dbReference type="GeneID" id="95451959"/>
<evidence type="ECO:0000313" key="2">
    <source>
        <dbReference type="EMBL" id="TGN72185.1"/>
    </source>
</evidence>
<dbReference type="Proteomes" id="UP000298159">
    <property type="component" value="Unassembled WGS sequence"/>
</dbReference>
<comment type="caution">
    <text evidence="2">The sequence shown here is derived from an EMBL/GenBank/DDBJ whole genome shotgun (WGS) entry which is preliminary data.</text>
</comment>
<keyword evidence="3" id="KW-1185">Reference proteome</keyword>